<keyword evidence="8" id="KW-1185">Reference proteome</keyword>
<dbReference type="EMBL" id="JAEQNC010000001">
    <property type="protein sequence ID" value="MBL0370777.1"/>
    <property type="molecule type" value="Genomic_DNA"/>
</dbReference>
<dbReference type="PRINTS" id="PR00313">
    <property type="entry name" value="CABNDNGRPT"/>
</dbReference>
<dbReference type="SUPFAM" id="SSF51120">
    <property type="entry name" value="beta-Roll"/>
    <property type="match status" value="1"/>
</dbReference>
<feature type="compositionally biased region" description="Acidic residues" evidence="5">
    <location>
        <begin position="14"/>
        <end position="29"/>
    </location>
</feature>
<sequence length="167" mass="16904">MYGGAGNDKITGGADDDTLDGGDGDDTLDGGDGKDKLLGGAGADTISGGAGDDIITGGAGADKLTGGAGKDTFVYTGMSDTGAADHFDLITDFDVAEDKFDLTELSLTDVFVFTGTGAFTKGGEPEVRYEKGATNTMVQFDTDGDGDVDMQIELTGLKDLTGSNFVL</sequence>
<feature type="region of interest" description="Disordered" evidence="5">
    <location>
        <begin position="1"/>
        <end position="34"/>
    </location>
</feature>
<feature type="domain" description="Peptidase M10 serralysin C-terminal" evidence="6">
    <location>
        <begin position="48"/>
        <end position="166"/>
    </location>
</feature>
<comment type="cofactor">
    <cofactor evidence="1">
        <name>Ca(2+)</name>
        <dbReference type="ChEBI" id="CHEBI:29108"/>
    </cofactor>
</comment>
<evidence type="ECO:0000313" key="8">
    <source>
        <dbReference type="Proteomes" id="UP000633219"/>
    </source>
</evidence>
<dbReference type="Gene3D" id="2.150.10.10">
    <property type="entry name" value="Serralysin-like metalloprotease, C-terminal"/>
    <property type="match status" value="1"/>
</dbReference>
<dbReference type="Proteomes" id="UP000633219">
    <property type="component" value="Unassembled WGS sequence"/>
</dbReference>
<name>A0A937CNK6_9HYPH</name>
<evidence type="ECO:0000256" key="5">
    <source>
        <dbReference type="SAM" id="MobiDB-lite"/>
    </source>
</evidence>
<dbReference type="PROSITE" id="PS00330">
    <property type="entry name" value="HEMOLYSIN_CALCIUM"/>
    <property type="match status" value="3"/>
</dbReference>
<dbReference type="GO" id="GO:0005509">
    <property type="term" value="F:calcium ion binding"/>
    <property type="evidence" value="ECO:0007669"/>
    <property type="project" value="InterPro"/>
</dbReference>
<dbReference type="GO" id="GO:0005615">
    <property type="term" value="C:extracellular space"/>
    <property type="evidence" value="ECO:0007669"/>
    <property type="project" value="InterPro"/>
</dbReference>
<gene>
    <name evidence="7" type="ORF">JJB09_01935</name>
</gene>
<comment type="subcellular location">
    <subcellularLocation>
        <location evidence="2">Secreted</location>
    </subcellularLocation>
</comment>
<evidence type="ECO:0000256" key="4">
    <source>
        <dbReference type="ARBA" id="ARBA00022737"/>
    </source>
</evidence>
<dbReference type="Pfam" id="PF00353">
    <property type="entry name" value="HemolysinCabind"/>
    <property type="match status" value="1"/>
</dbReference>
<dbReference type="PANTHER" id="PTHR38340:SF1">
    <property type="entry name" value="S-LAYER PROTEIN"/>
    <property type="match status" value="1"/>
</dbReference>
<dbReference type="PANTHER" id="PTHR38340">
    <property type="entry name" value="S-LAYER PROTEIN"/>
    <property type="match status" value="1"/>
</dbReference>
<dbReference type="Pfam" id="PF08548">
    <property type="entry name" value="Peptidase_M10_C"/>
    <property type="match status" value="1"/>
</dbReference>
<dbReference type="InterPro" id="IPR011049">
    <property type="entry name" value="Serralysin-like_metalloprot_C"/>
</dbReference>
<dbReference type="InterPro" id="IPR018511">
    <property type="entry name" value="Hemolysin-typ_Ca-bd_CS"/>
</dbReference>
<dbReference type="InterPro" id="IPR001343">
    <property type="entry name" value="Hemolysn_Ca-bd"/>
</dbReference>
<evidence type="ECO:0000313" key="7">
    <source>
        <dbReference type="EMBL" id="MBL0370777.1"/>
    </source>
</evidence>
<protein>
    <submittedName>
        <fullName evidence="7">M10 family metallopeptidase C-terminal domain-containing protein</fullName>
    </submittedName>
</protein>
<keyword evidence="3" id="KW-0964">Secreted</keyword>
<proteinExistence type="predicted"/>
<dbReference type="AlphaFoldDB" id="A0A937CNK6"/>
<comment type="caution">
    <text evidence="7">The sequence shown here is derived from an EMBL/GenBank/DDBJ whole genome shotgun (WGS) entry which is preliminary data.</text>
</comment>
<reference evidence="7" key="1">
    <citation type="submission" date="2021-01" db="EMBL/GenBank/DDBJ databases">
        <title>Rhizobium sp. strain KVB221 16S ribosomal RNA gene Genome sequencing and assembly.</title>
        <authorList>
            <person name="Kang M."/>
        </authorList>
    </citation>
    <scope>NUCLEOTIDE SEQUENCE</scope>
    <source>
        <strain evidence="7">KVB221</strain>
    </source>
</reference>
<evidence type="ECO:0000259" key="6">
    <source>
        <dbReference type="Pfam" id="PF08548"/>
    </source>
</evidence>
<evidence type="ECO:0000256" key="1">
    <source>
        <dbReference type="ARBA" id="ARBA00001913"/>
    </source>
</evidence>
<evidence type="ECO:0000256" key="2">
    <source>
        <dbReference type="ARBA" id="ARBA00004613"/>
    </source>
</evidence>
<accession>A0A937CNK6</accession>
<evidence type="ECO:0000256" key="3">
    <source>
        <dbReference type="ARBA" id="ARBA00022525"/>
    </source>
</evidence>
<dbReference type="InterPro" id="IPR013858">
    <property type="entry name" value="Peptidase_M10B_C"/>
</dbReference>
<keyword evidence="4" id="KW-0677">Repeat</keyword>
<dbReference type="InterPro" id="IPR050557">
    <property type="entry name" value="RTX_toxin/Mannuronan_C5-epim"/>
</dbReference>
<organism evidence="7 8">
    <name type="scientific">Rhizobium setariae</name>
    <dbReference type="NCBI Taxonomy" id="2801340"/>
    <lineage>
        <taxon>Bacteria</taxon>
        <taxon>Pseudomonadati</taxon>
        <taxon>Pseudomonadota</taxon>
        <taxon>Alphaproteobacteria</taxon>
        <taxon>Hyphomicrobiales</taxon>
        <taxon>Rhizobiaceae</taxon>
        <taxon>Rhizobium/Agrobacterium group</taxon>
        <taxon>Rhizobium</taxon>
    </lineage>
</organism>